<dbReference type="Proteomes" id="UP001141183">
    <property type="component" value="Unassembled WGS sequence"/>
</dbReference>
<evidence type="ECO:0000313" key="2">
    <source>
        <dbReference type="Proteomes" id="UP001141183"/>
    </source>
</evidence>
<protein>
    <submittedName>
        <fullName evidence="1">SIR2 family protein</fullName>
    </submittedName>
</protein>
<keyword evidence="2" id="KW-1185">Reference proteome</keyword>
<dbReference type="Pfam" id="PF13289">
    <property type="entry name" value="SIR2_2"/>
    <property type="match status" value="1"/>
</dbReference>
<dbReference type="InterPro" id="IPR029035">
    <property type="entry name" value="DHS-like_NAD/FAD-binding_dom"/>
</dbReference>
<dbReference type="AlphaFoldDB" id="A0A9X4AYZ0"/>
<accession>A0A9X4AYZ0</accession>
<dbReference type="EMBL" id="JAMRYU010000003">
    <property type="protein sequence ID" value="MDC4239304.1"/>
    <property type="molecule type" value="Genomic_DNA"/>
</dbReference>
<organism evidence="1 2">
    <name type="scientific">Clostridium tertium</name>
    <dbReference type="NCBI Taxonomy" id="1559"/>
    <lineage>
        <taxon>Bacteria</taxon>
        <taxon>Bacillati</taxon>
        <taxon>Bacillota</taxon>
        <taxon>Clostridia</taxon>
        <taxon>Eubacteriales</taxon>
        <taxon>Clostridiaceae</taxon>
        <taxon>Clostridium</taxon>
    </lineage>
</organism>
<sequence length="498" mass="57746">MYGENKNVTSNKTLNNIVYYFESLVLNSINKKLEEENKVALNKNIKVGKFLVINAIIPDGIAGLNGQTIIEVRLHKNKDDYFRLDKELIENINNSIEDSKLPIKSVLLVFGNEFTHEELSILEMIYKEEINYQVKVWGLDELCKIDNKFNHFRNGDFSKVVEFLVSDLVTEALNQDNDRWKKLREERINELKKIYSRDDLVLFLGAGVSKEAGIGDWNDLMSDLLILMIMKELEEKNINITSEEKEFIIKKMKETNNKSPLLQSALIKSALGETFEESLAQLLYKNINSGNGNSNLLNSISKLCLAKDNGTGIKAIVTYNFDDLLEDNFNKHGIEYHSLYSELDYSISDKLGIYHVHGFLPRNPDKYEQLSEGLLVFSEDRYHSLYNDPYSWTNITQLNFLRENTTLMIGLSLTDPNLRRLLSISNRKNKLRKHYAIMRKKDFKISIEDTNINKDILKSFNNINNELHETAFEQLGINIIWVEDYDEISDIIDRIRDI</sequence>
<name>A0A9X4AYZ0_9CLOT</name>
<comment type="caution">
    <text evidence="1">The sequence shown here is derived from an EMBL/GenBank/DDBJ whole genome shotgun (WGS) entry which is preliminary data.</text>
</comment>
<proteinExistence type="predicted"/>
<reference evidence="1" key="1">
    <citation type="submission" date="2022-05" db="EMBL/GenBank/DDBJ databases">
        <title>Draft genome sequence of Clostridium tertium strain CP3 isolated from Peru.</title>
        <authorList>
            <person name="Hurtado R."/>
            <person name="Lima L."/>
            <person name="Sousa T."/>
            <person name="Jaiswal A.K."/>
            <person name="Tiwari S."/>
            <person name="Maturrano L."/>
            <person name="Brenig B."/>
            <person name="Azevedo V."/>
        </authorList>
    </citation>
    <scope>NUCLEOTIDE SEQUENCE</scope>
    <source>
        <strain evidence="1">CP3</strain>
    </source>
</reference>
<dbReference type="SUPFAM" id="SSF52467">
    <property type="entry name" value="DHS-like NAD/FAD-binding domain"/>
    <property type="match status" value="1"/>
</dbReference>
<evidence type="ECO:0000313" key="1">
    <source>
        <dbReference type="EMBL" id="MDC4239304.1"/>
    </source>
</evidence>
<gene>
    <name evidence="1" type="ORF">NE398_03860</name>
</gene>
<dbReference type="RefSeq" id="WP_008681558.1">
    <property type="nucleotide sequence ID" value="NZ_CABKOG010000004.1"/>
</dbReference>